<dbReference type="OrthoDB" id="9802264at2"/>
<reference evidence="13 14" key="1">
    <citation type="submission" date="2018-06" db="EMBL/GenBank/DDBJ databases">
        <authorList>
            <consortium name="Pathogen Informatics"/>
            <person name="Doyle S."/>
        </authorList>
    </citation>
    <scope>NUCLEOTIDE SEQUENCE [LARGE SCALE GENOMIC DNA]</scope>
    <source>
        <strain evidence="13 14">NCTC13093</strain>
    </source>
</reference>
<dbReference type="AlphaFoldDB" id="A0A2X0V2Q2"/>
<evidence type="ECO:0000256" key="1">
    <source>
        <dbReference type="ARBA" id="ARBA00002579"/>
    </source>
</evidence>
<dbReference type="Gene3D" id="3.30.70.260">
    <property type="match status" value="1"/>
</dbReference>
<evidence type="ECO:0000313" key="13">
    <source>
        <dbReference type="EMBL" id="SPT70646.1"/>
    </source>
</evidence>
<dbReference type="Gene3D" id="3.40.50.300">
    <property type="entry name" value="P-loop containing nucleotide triphosphate hydrolases"/>
    <property type="match status" value="1"/>
</dbReference>
<dbReference type="GO" id="GO:0006865">
    <property type="term" value="P:amino acid transport"/>
    <property type="evidence" value="ECO:0007669"/>
    <property type="project" value="UniProtKB-KW"/>
</dbReference>
<name>A0A2X0V2Q2_9GAMM</name>
<dbReference type="InterPro" id="IPR018449">
    <property type="entry name" value="NIL_domain"/>
</dbReference>
<dbReference type="InterPro" id="IPR041701">
    <property type="entry name" value="MetN_ABC"/>
</dbReference>
<evidence type="ECO:0000313" key="14">
    <source>
        <dbReference type="Proteomes" id="UP000250086"/>
    </source>
</evidence>
<dbReference type="SMART" id="SM00382">
    <property type="entry name" value="AAA"/>
    <property type="match status" value="1"/>
</dbReference>
<keyword evidence="9" id="KW-1278">Translocase</keyword>
<dbReference type="RefSeq" id="WP_113744697.1">
    <property type="nucleotide sequence ID" value="NZ_UAPU01000005.1"/>
</dbReference>
<dbReference type="Pfam" id="PF00005">
    <property type="entry name" value="ABC_tran"/>
    <property type="match status" value="1"/>
</dbReference>
<comment type="similarity">
    <text evidence="3">Belongs to the ABC transporter superfamily.</text>
</comment>
<dbReference type="Pfam" id="PF09383">
    <property type="entry name" value="NIL"/>
    <property type="match status" value="1"/>
</dbReference>
<dbReference type="GO" id="GO:0005524">
    <property type="term" value="F:ATP binding"/>
    <property type="evidence" value="ECO:0007669"/>
    <property type="project" value="UniProtKB-KW"/>
</dbReference>
<accession>A0A2X0V2Q2</accession>
<proteinExistence type="inferred from homology"/>
<evidence type="ECO:0000256" key="4">
    <source>
        <dbReference type="ARBA" id="ARBA00020019"/>
    </source>
</evidence>
<evidence type="ECO:0000256" key="9">
    <source>
        <dbReference type="ARBA" id="ARBA00022967"/>
    </source>
</evidence>
<evidence type="ECO:0000256" key="10">
    <source>
        <dbReference type="ARBA" id="ARBA00022970"/>
    </source>
</evidence>
<dbReference type="GO" id="GO:0016887">
    <property type="term" value="F:ATP hydrolysis activity"/>
    <property type="evidence" value="ECO:0007669"/>
    <property type="project" value="InterPro"/>
</dbReference>
<evidence type="ECO:0000256" key="5">
    <source>
        <dbReference type="ARBA" id="ARBA00022448"/>
    </source>
</evidence>
<evidence type="ECO:0000259" key="12">
    <source>
        <dbReference type="PROSITE" id="PS50893"/>
    </source>
</evidence>
<dbReference type="InterPro" id="IPR003593">
    <property type="entry name" value="AAA+_ATPase"/>
</dbReference>
<keyword evidence="10" id="KW-0029">Amino-acid transport</keyword>
<dbReference type="PANTHER" id="PTHR43166:SF30">
    <property type="entry name" value="METHIONINE IMPORT ATP-BINDING PROTEIN METN"/>
    <property type="match status" value="1"/>
</dbReference>
<evidence type="ECO:0000256" key="2">
    <source>
        <dbReference type="ARBA" id="ARBA00004417"/>
    </source>
</evidence>
<dbReference type="InterPro" id="IPR045865">
    <property type="entry name" value="ACT-like_dom_sf"/>
</dbReference>
<evidence type="ECO:0000256" key="6">
    <source>
        <dbReference type="ARBA" id="ARBA00022475"/>
    </source>
</evidence>
<evidence type="ECO:0000256" key="3">
    <source>
        <dbReference type="ARBA" id="ARBA00005417"/>
    </source>
</evidence>
<comment type="subcellular location">
    <subcellularLocation>
        <location evidence="2">Cell inner membrane</location>
        <topology evidence="2">Peripheral membrane protein</topology>
    </subcellularLocation>
</comment>
<evidence type="ECO:0000256" key="8">
    <source>
        <dbReference type="ARBA" id="ARBA00022840"/>
    </source>
</evidence>
<dbReference type="SUPFAM" id="SSF55021">
    <property type="entry name" value="ACT-like"/>
    <property type="match status" value="1"/>
</dbReference>
<dbReference type="EMBL" id="UAPV01000001">
    <property type="protein sequence ID" value="SPT70646.1"/>
    <property type="molecule type" value="Genomic_DNA"/>
</dbReference>
<keyword evidence="11" id="KW-0472">Membrane</keyword>
<sequence length="354" mass="39293">MIKLSNIQKIYNEGTASEVRALKNISLHIKKGEIFGVIGLSGAGKSTLIRLINLLERPTSGEVIVDNVNLLELNENKLRESRRNIGMIFQSFNLLSSATVEKNVAFPFEIEGRLDKEQIQKEVSSLLDMVGLKDKAKMYPAQLSGGQKQRVGIARALAMKPKILLCDEATSALDPKTTSEILELLKDLRKNLDLTIVIITHQMEVIKECCDKVAVIDGGVITELGSTIDIFTDPKMELTRRLVGSAVRRGLPEILKHTQIQENYTQGSKAVVELLFLGPKADAPVIVDVARLTNCQISILAGNIDHIQEEPFGLIVVELEGDRETIHTAISEFEKRVKKVEVLGYDNRIQLAKY</sequence>
<dbReference type="SUPFAM" id="SSF52540">
    <property type="entry name" value="P-loop containing nucleoside triphosphate hydrolases"/>
    <property type="match status" value="1"/>
</dbReference>
<organism evidence="13 14">
    <name type="scientific">Anaerobiospirillum thomasii</name>
    <dbReference type="NCBI Taxonomy" id="179995"/>
    <lineage>
        <taxon>Bacteria</taxon>
        <taxon>Pseudomonadati</taxon>
        <taxon>Pseudomonadota</taxon>
        <taxon>Gammaproteobacteria</taxon>
        <taxon>Aeromonadales</taxon>
        <taxon>Succinivibrionaceae</taxon>
        <taxon>Anaerobiospirillum</taxon>
    </lineage>
</organism>
<keyword evidence="14" id="KW-1185">Reference proteome</keyword>
<dbReference type="PROSITE" id="PS00211">
    <property type="entry name" value="ABC_TRANSPORTER_1"/>
    <property type="match status" value="1"/>
</dbReference>
<evidence type="ECO:0000256" key="7">
    <source>
        <dbReference type="ARBA" id="ARBA00022741"/>
    </source>
</evidence>
<dbReference type="PANTHER" id="PTHR43166">
    <property type="entry name" value="AMINO ACID IMPORT ATP-BINDING PROTEIN"/>
    <property type="match status" value="1"/>
</dbReference>
<keyword evidence="13" id="KW-0378">Hydrolase</keyword>
<gene>
    <name evidence="13" type="primary">metN_2</name>
    <name evidence="13" type="ORF">NCTC13093_02064</name>
</gene>
<evidence type="ECO:0000256" key="11">
    <source>
        <dbReference type="ARBA" id="ARBA00023136"/>
    </source>
</evidence>
<dbReference type="InterPro" id="IPR017871">
    <property type="entry name" value="ABC_transporter-like_CS"/>
</dbReference>
<dbReference type="GO" id="GO:0005886">
    <property type="term" value="C:plasma membrane"/>
    <property type="evidence" value="ECO:0007669"/>
    <property type="project" value="UniProtKB-SubCell"/>
</dbReference>
<keyword evidence="8 13" id="KW-0067">ATP-binding</keyword>
<dbReference type="Proteomes" id="UP000250086">
    <property type="component" value="Unassembled WGS sequence"/>
</dbReference>
<keyword evidence="5" id="KW-0813">Transport</keyword>
<protein>
    <recommendedName>
        <fullName evidence="4">Cell division ATP-binding protein FtsE</fullName>
    </recommendedName>
</protein>
<feature type="domain" description="ABC transporter" evidence="12">
    <location>
        <begin position="2"/>
        <end position="243"/>
    </location>
</feature>
<dbReference type="SMART" id="SM00930">
    <property type="entry name" value="NIL"/>
    <property type="match status" value="1"/>
</dbReference>
<dbReference type="InterPro" id="IPR050086">
    <property type="entry name" value="MetN_ABC_transporter-like"/>
</dbReference>
<comment type="function">
    <text evidence="1">Part of the ABC transporter FtsEX involved in cellular division. Important for assembly or stability of the septal ring.</text>
</comment>
<dbReference type="PROSITE" id="PS50893">
    <property type="entry name" value="ABC_TRANSPORTER_2"/>
    <property type="match status" value="1"/>
</dbReference>
<dbReference type="FunFam" id="3.40.50.300:FF:000056">
    <property type="entry name" value="Cell division ATP-binding protein FtsE"/>
    <property type="match status" value="1"/>
</dbReference>
<dbReference type="InterPro" id="IPR003439">
    <property type="entry name" value="ABC_transporter-like_ATP-bd"/>
</dbReference>
<dbReference type="CDD" id="cd03258">
    <property type="entry name" value="ABC_MetN_methionine_transporter"/>
    <property type="match status" value="1"/>
</dbReference>
<keyword evidence="7" id="KW-0547">Nucleotide-binding</keyword>
<dbReference type="InterPro" id="IPR027417">
    <property type="entry name" value="P-loop_NTPase"/>
</dbReference>
<keyword evidence="6" id="KW-1003">Cell membrane</keyword>